<protein>
    <submittedName>
        <fullName evidence="5">AraC family transcriptional regulator</fullName>
    </submittedName>
</protein>
<geneLocation type="plasmid" evidence="5 6">
    <name>unnamed1</name>
</geneLocation>
<evidence type="ECO:0000313" key="6">
    <source>
        <dbReference type="Proteomes" id="UP000249616"/>
    </source>
</evidence>
<organism evidence="5 6">
    <name type="scientific">Streptomyces cadmiisoli</name>
    <dbReference type="NCBI Taxonomy" id="2184053"/>
    <lineage>
        <taxon>Bacteria</taxon>
        <taxon>Bacillati</taxon>
        <taxon>Actinomycetota</taxon>
        <taxon>Actinomycetes</taxon>
        <taxon>Kitasatosporales</taxon>
        <taxon>Streptomycetaceae</taxon>
        <taxon>Streptomyces</taxon>
        <taxon>Streptomyces aurantiacus group</taxon>
    </lineage>
</organism>
<evidence type="ECO:0000256" key="3">
    <source>
        <dbReference type="ARBA" id="ARBA00023163"/>
    </source>
</evidence>
<dbReference type="PANTHER" id="PTHR46796:SF14">
    <property type="entry name" value="TRANSCRIPTIONAL REGULATORY PROTEIN"/>
    <property type="match status" value="1"/>
</dbReference>
<dbReference type="GO" id="GO:0043565">
    <property type="term" value="F:sequence-specific DNA binding"/>
    <property type="evidence" value="ECO:0007669"/>
    <property type="project" value="InterPro"/>
</dbReference>
<dbReference type="Proteomes" id="UP000249616">
    <property type="component" value="Plasmid unnamed1"/>
</dbReference>
<name>A0A2Z4JE57_9ACTN</name>
<proteinExistence type="predicted"/>
<reference evidence="6" key="1">
    <citation type="submission" date="2018-06" db="EMBL/GenBank/DDBJ databases">
        <authorList>
            <person name="Li K."/>
        </authorList>
    </citation>
    <scope>NUCLEOTIDE SEQUENCE [LARGE SCALE GENOMIC DNA]</scope>
    <source>
        <strain evidence="6">ZFG47</strain>
        <plasmid evidence="6">unnamed1</plasmid>
    </source>
</reference>
<dbReference type="SMART" id="SM00342">
    <property type="entry name" value="HTH_ARAC"/>
    <property type="match status" value="1"/>
</dbReference>
<dbReference type="KEGG" id="scad:DN051_43540"/>
<dbReference type="Gene3D" id="1.10.10.60">
    <property type="entry name" value="Homeodomain-like"/>
    <property type="match status" value="1"/>
</dbReference>
<evidence type="ECO:0000256" key="1">
    <source>
        <dbReference type="ARBA" id="ARBA00023015"/>
    </source>
</evidence>
<keyword evidence="1" id="KW-0805">Transcription regulation</keyword>
<sequence length="290" mass="31391">MAELGLTDTVGMLRLPGVRPRYSSAGFGWEHLYVSAQKEQAYRARFEPAPTHLLILHLSGPVTVCRGEGSAARSRTVPAGGLFLQPLGRELNVELGGSLDTVHAYLTDQALREANEGRPVELSEELGATDPLAEQLMIALDVVVRRWEPSARTYVDHLTGMLAAQLARRHAARPAAGRVPVRSGLSARQLTAVRDLIAARLADPLPVADLAAAASLSVSQFTRQFRASTGQSPHQYVLGLRLDHACRLLRTGSAPIRQVAIACGFSHQEHLTRVMRARLGTTPAVVRREG</sequence>
<dbReference type="AlphaFoldDB" id="A0A2Z4JE57"/>
<keyword evidence="3" id="KW-0804">Transcription</keyword>
<accession>A0A2Z4JE57</accession>
<evidence type="ECO:0000259" key="4">
    <source>
        <dbReference type="PROSITE" id="PS01124"/>
    </source>
</evidence>
<dbReference type="SUPFAM" id="SSF46689">
    <property type="entry name" value="Homeodomain-like"/>
    <property type="match status" value="2"/>
</dbReference>
<keyword evidence="5" id="KW-0614">Plasmid</keyword>
<dbReference type="InterPro" id="IPR009057">
    <property type="entry name" value="Homeodomain-like_sf"/>
</dbReference>
<keyword evidence="6" id="KW-1185">Reference proteome</keyword>
<gene>
    <name evidence="5" type="ORF">DN051_43540</name>
</gene>
<dbReference type="EMBL" id="CP030074">
    <property type="protein sequence ID" value="AWW43432.1"/>
    <property type="molecule type" value="Genomic_DNA"/>
</dbReference>
<dbReference type="RefSeq" id="WP_112443239.1">
    <property type="nucleotide sequence ID" value="NZ_CBDRHE010000011.1"/>
</dbReference>
<dbReference type="PROSITE" id="PS01124">
    <property type="entry name" value="HTH_ARAC_FAMILY_2"/>
    <property type="match status" value="1"/>
</dbReference>
<keyword evidence="2" id="KW-0238">DNA-binding</keyword>
<evidence type="ECO:0000256" key="2">
    <source>
        <dbReference type="ARBA" id="ARBA00023125"/>
    </source>
</evidence>
<dbReference type="GO" id="GO:0003700">
    <property type="term" value="F:DNA-binding transcription factor activity"/>
    <property type="evidence" value="ECO:0007669"/>
    <property type="project" value="InterPro"/>
</dbReference>
<dbReference type="PANTHER" id="PTHR46796">
    <property type="entry name" value="HTH-TYPE TRANSCRIPTIONAL ACTIVATOR RHAS-RELATED"/>
    <property type="match status" value="1"/>
</dbReference>
<evidence type="ECO:0000313" key="5">
    <source>
        <dbReference type="EMBL" id="AWW43432.1"/>
    </source>
</evidence>
<feature type="domain" description="HTH araC/xylS-type" evidence="4">
    <location>
        <begin position="191"/>
        <end position="289"/>
    </location>
</feature>
<dbReference type="Pfam" id="PF12833">
    <property type="entry name" value="HTH_18"/>
    <property type="match status" value="1"/>
</dbReference>
<dbReference type="InterPro" id="IPR050204">
    <property type="entry name" value="AraC_XylS_family_regulators"/>
</dbReference>
<dbReference type="InterPro" id="IPR018060">
    <property type="entry name" value="HTH_AraC"/>
</dbReference>